<evidence type="ECO:0000256" key="2">
    <source>
        <dbReference type="ARBA" id="ARBA00022692"/>
    </source>
</evidence>
<dbReference type="PANTHER" id="PTHR31851">
    <property type="entry name" value="FE(2+)/MN(2+) TRANSPORTER PCL1"/>
    <property type="match status" value="1"/>
</dbReference>
<evidence type="ECO:0000256" key="4">
    <source>
        <dbReference type="ARBA" id="ARBA00023136"/>
    </source>
</evidence>
<evidence type="ECO:0008006" key="8">
    <source>
        <dbReference type="Google" id="ProtNLM"/>
    </source>
</evidence>
<sequence>MLYNEKKHMFWLYKKVGEFLKDAVYAANDGIITTFAVVAGVVGASLDPVIILVLGFANLFADGISMASGSYLGTKSEEDQCTQERGRNLKVLRENRELYKERVSKFLRNKGYGEIKVTELSQLILENEQFALDFMLHEDRGLCQQVENRAFKGAAVTFVSFLIAGLVPLVPYIFFSNGANTFIYAVLFTGVALFVVGAARSAFIEKSWIVAGVEMFSVGGVAAAIAYGIGYMVSVIVVR</sequence>
<feature type="transmembrane region" description="Helical" evidence="5">
    <location>
        <begin position="181"/>
        <end position="203"/>
    </location>
</feature>
<comment type="subcellular location">
    <subcellularLocation>
        <location evidence="1">Endomembrane system</location>
        <topology evidence="1">Multi-pass membrane protein</topology>
    </subcellularLocation>
</comment>
<dbReference type="Pfam" id="PF01988">
    <property type="entry name" value="VIT1"/>
    <property type="match status" value="1"/>
</dbReference>
<keyword evidence="4 5" id="KW-0472">Membrane</keyword>
<dbReference type="GO" id="GO:0005384">
    <property type="term" value="F:manganese ion transmembrane transporter activity"/>
    <property type="evidence" value="ECO:0007669"/>
    <property type="project" value="InterPro"/>
</dbReference>
<dbReference type="GO" id="GO:0012505">
    <property type="term" value="C:endomembrane system"/>
    <property type="evidence" value="ECO:0007669"/>
    <property type="project" value="UniProtKB-SubCell"/>
</dbReference>
<evidence type="ECO:0000313" key="7">
    <source>
        <dbReference type="Proteomes" id="UP000177932"/>
    </source>
</evidence>
<comment type="caution">
    <text evidence="6">The sequence shown here is derived from an EMBL/GenBank/DDBJ whole genome shotgun (WGS) entry which is preliminary data.</text>
</comment>
<dbReference type="EMBL" id="MHOD01000015">
    <property type="protein sequence ID" value="OGZ58032.1"/>
    <property type="molecule type" value="Genomic_DNA"/>
</dbReference>
<dbReference type="InterPro" id="IPR008217">
    <property type="entry name" value="Ccc1_fam"/>
</dbReference>
<dbReference type="AlphaFoldDB" id="A0A1G2H6C0"/>
<name>A0A1G2H6C0_9BACT</name>
<keyword evidence="3 5" id="KW-1133">Transmembrane helix</keyword>
<organism evidence="6 7">
    <name type="scientific">Candidatus Spechtbacteria bacterium RIFCSPHIGHO2_01_FULL_43_30</name>
    <dbReference type="NCBI Taxonomy" id="1802158"/>
    <lineage>
        <taxon>Bacteria</taxon>
        <taxon>Candidatus Spechtiibacteriota</taxon>
    </lineage>
</organism>
<dbReference type="GO" id="GO:0030026">
    <property type="term" value="P:intracellular manganese ion homeostasis"/>
    <property type="evidence" value="ECO:0007669"/>
    <property type="project" value="InterPro"/>
</dbReference>
<evidence type="ECO:0000256" key="3">
    <source>
        <dbReference type="ARBA" id="ARBA00022989"/>
    </source>
</evidence>
<accession>A0A1G2H6C0</accession>
<protein>
    <recommendedName>
        <fullName evidence="8">GMP synthase</fullName>
    </recommendedName>
</protein>
<feature type="transmembrane region" description="Helical" evidence="5">
    <location>
        <begin position="215"/>
        <end position="238"/>
    </location>
</feature>
<evidence type="ECO:0000313" key="6">
    <source>
        <dbReference type="EMBL" id="OGZ58032.1"/>
    </source>
</evidence>
<dbReference type="Proteomes" id="UP000177932">
    <property type="component" value="Unassembled WGS sequence"/>
</dbReference>
<evidence type="ECO:0000256" key="1">
    <source>
        <dbReference type="ARBA" id="ARBA00004127"/>
    </source>
</evidence>
<dbReference type="STRING" id="1802158.A2827_01305"/>
<evidence type="ECO:0000256" key="5">
    <source>
        <dbReference type="SAM" id="Phobius"/>
    </source>
</evidence>
<gene>
    <name evidence="6" type="ORF">A2827_01305</name>
</gene>
<keyword evidence="2 5" id="KW-0812">Transmembrane</keyword>
<feature type="transmembrane region" description="Helical" evidence="5">
    <location>
        <begin position="154"/>
        <end position="175"/>
    </location>
</feature>
<proteinExistence type="predicted"/>
<feature type="transmembrane region" description="Helical" evidence="5">
    <location>
        <begin position="31"/>
        <end position="61"/>
    </location>
</feature>
<reference evidence="6 7" key="1">
    <citation type="journal article" date="2016" name="Nat. Commun.">
        <title>Thousands of microbial genomes shed light on interconnected biogeochemical processes in an aquifer system.</title>
        <authorList>
            <person name="Anantharaman K."/>
            <person name="Brown C.T."/>
            <person name="Hug L.A."/>
            <person name="Sharon I."/>
            <person name="Castelle C.J."/>
            <person name="Probst A.J."/>
            <person name="Thomas B.C."/>
            <person name="Singh A."/>
            <person name="Wilkins M.J."/>
            <person name="Karaoz U."/>
            <person name="Brodie E.L."/>
            <person name="Williams K.H."/>
            <person name="Hubbard S.S."/>
            <person name="Banfield J.F."/>
        </authorList>
    </citation>
    <scope>NUCLEOTIDE SEQUENCE [LARGE SCALE GENOMIC DNA]</scope>
</reference>